<dbReference type="EMBL" id="CAJEWN010000221">
    <property type="protein sequence ID" value="CAD2173628.1"/>
    <property type="molecule type" value="Genomic_DNA"/>
</dbReference>
<accession>A0A6V7VGX3</accession>
<evidence type="ECO:0000313" key="2">
    <source>
        <dbReference type="Proteomes" id="UP000580250"/>
    </source>
</evidence>
<evidence type="ECO:0000313" key="1">
    <source>
        <dbReference type="EMBL" id="CAD2173628.1"/>
    </source>
</evidence>
<proteinExistence type="predicted"/>
<dbReference type="AlphaFoldDB" id="A0A6V7VGX3"/>
<organism evidence="1 2">
    <name type="scientific">Meloidogyne enterolobii</name>
    <name type="common">Root-knot nematode worm</name>
    <name type="synonym">Meloidogyne mayaguensis</name>
    <dbReference type="NCBI Taxonomy" id="390850"/>
    <lineage>
        <taxon>Eukaryota</taxon>
        <taxon>Metazoa</taxon>
        <taxon>Ecdysozoa</taxon>
        <taxon>Nematoda</taxon>
        <taxon>Chromadorea</taxon>
        <taxon>Rhabditida</taxon>
        <taxon>Tylenchina</taxon>
        <taxon>Tylenchomorpha</taxon>
        <taxon>Tylenchoidea</taxon>
        <taxon>Meloidogynidae</taxon>
        <taxon>Meloidogyninae</taxon>
        <taxon>Meloidogyne</taxon>
    </lineage>
</organism>
<dbReference type="Proteomes" id="UP000580250">
    <property type="component" value="Unassembled WGS sequence"/>
</dbReference>
<reference evidence="1 2" key="1">
    <citation type="submission" date="2020-08" db="EMBL/GenBank/DDBJ databases">
        <authorList>
            <person name="Koutsovoulos G."/>
            <person name="Danchin GJ E."/>
        </authorList>
    </citation>
    <scope>NUCLEOTIDE SEQUENCE [LARGE SCALE GENOMIC DNA]</scope>
</reference>
<name>A0A6V7VGX3_MELEN</name>
<comment type="caution">
    <text evidence="1">The sequence shown here is derived from an EMBL/GenBank/DDBJ whole genome shotgun (WGS) entry which is preliminary data.</text>
</comment>
<sequence length="70" mass="8639">MYIGNYYLYPPLNFFFTLNCPLPYWCHIVRLYVYTQIYYLLIPIPHCYSCVSRCCDFYANVYVCIMYMLR</sequence>
<protein>
    <submittedName>
        <fullName evidence="1">Uncharacterized protein</fullName>
    </submittedName>
</protein>
<gene>
    <name evidence="1" type="ORF">MENT_LOCUS25246</name>
</gene>